<dbReference type="OrthoDB" id="3641850at2759"/>
<dbReference type="InterPro" id="IPR013700">
    <property type="entry name" value="AflR"/>
</dbReference>
<comment type="caution">
    <text evidence="8">The sequence shown here is derived from an EMBL/GenBank/DDBJ whole genome shotgun (WGS) entry which is preliminary data.</text>
</comment>
<dbReference type="GO" id="GO:0006355">
    <property type="term" value="P:regulation of DNA-templated transcription"/>
    <property type="evidence" value="ECO:0007669"/>
    <property type="project" value="InterPro"/>
</dbReference>
<proteinExistence type="predicted"/>
<keyword evidence="3" id="KW-0238">DNA-binding</keyword>
<accession>A0A2G5I429</accession>
<keyword evidence="4" id="KW-0804">Transcription</keyword>
<evidence type="ECO:0000256" key="2">
    <source>
        <dbReference type="ARBA" id="ARBA00023015"/>
    </source>
</evidence>
<evidence type="ECO:0000256" key="1">
    <source>
        <dbReference type="ARBA" id="ARBA00022723"/>
    </source>
</evidence>
<gene>
    <name evidence="8" type="ORF">CB0940_03008</name>
</gene>
<reference evidence="8 9" key="1">
    <citation type="submission" date="2015-10" db="EMBL/GenBank/DDBJ databases">
        <title>The cercosporin biosynthetic gene cluster was horizontally transferred to several fungal lineages and shown to be expanded in Cercospora beticola based on microsynteny with recipient genomes.</title>
        <authorList>
            <person name="De Jonge R."/>
            <person name="Ebert M.K."/>
            <person name="Suttle J.C."/>
            <person name="Jurick Ii W.M."/>
            <person name="Secor G.A."/>
            <person name="Thomma B.P."/>
            <person name="Van De Peer Y."/>
            <person name="Bolton M.D."/>
        </authorList>
    </citation>
    <scope>NUCLEOTIDE SEQUENCE [LARGE SCALE GENOMIC DNA]</scope>
    <source>
        <strain evidence="8 9">09-40</strain>
    </source>
</reference>
<organism evidence="8 9">
    <name type="scientific">Cercospora beticola</name>
    <name type="common">Sugarbeet leaf spot fungus</name>
    <dbReference type="NCBI Taxonomy" id="122368"/>
    <lineage>
        <taxon>Eukaryota</taxon>
        <taxon>Fungi</taxon>
        <taxon>Dikarya</taxon>
        <taxon>Ascomycota</taxon>
        <taxon>Pezizomycotina</taxon>
        <taxon>Dothideomycetes</taxon>
        <taxon>Dothideomycetidae</taxon>
        <taxon>Mycosphaerellales</taxon>
        <taxon>Mycosphaerellaceae</taxon>
        <taxon>Cercospora</taxon>
    </lineage>
</organism>
<dbReference type="Pfam" id="PF08493">
    <property type="entry name" value="AflR"/>
    <property type="match status" value="1"/>
</dbReference>
<dbReference type="GO" id="GO:0046872">
    <property type="term" value="F:metal ion binding"/>
    <property type="evidence" value="ECO:0007669"/>
    <property type="project" value="UniProtKB-KW"/>
</dbReference>
<evidence type="ECO:0000256" key="6">
    <source>
        <dbReference type="SAM" id="MobiDB-lite"/>
    </source>
</evidence>
<feature type="compositionally biased region" description="Low complexity" evidence="6">
    <location>
        <begin position="31"/>
        <end position="54"/>
    </location>
</feature>
<feature type="domain" description="Aflatoxin regulatory protein" evidence="7">
    <location>
        <begin position="171"/>
        <end position="259"/>
    </location>
</feature>
<dbReference type="EMBL" id="LKMD01000101">
    <property type="protein sequence ID" value="PIA99501.1"/>
    <property type="molecule type" value="Genomic_DNA"/>
</dbReference>
<evidence type="ECO:0000259" key="7">
    <source>
        <dbReference type="Pfam" id="PF08493"/>
    </source>
</evidence>
<protein>
    <recommendedName>
        <fullName evidence="7">Aflatoxin regulatory protein domain-containing protein</fullName>
    </recommendedName>
</protein>
<evidence type="ECO:0000313" key="8">
    <source>
        <dbReference type="EMBL" id="PIA99501.1"/>
    </source>
</evidence>
<keyword evidence="1" id="KW-0479">Metal-binding</keyword>
<keyword evidence="2" id="KW-0805">Transcription regulation</keyword>
<dbReference type="GO" id="GO:0003677">
    <property type="term" value="F:DNA binding"/>
    <property type="evidence" value="ECO:0007669"/>
    <property type="project" value="UniProtKB-KW"/>
</dbReference>
<evidence type="ECO:0000313" key="9">
    <source>
        <dbReference type="Proteomes" id="UP000230605"/>
    </source>
</evidence>
<evidence type="ECO:0000256" key="3">
    <source>
        <dbReference type="ARBA" id="ARBA00023125"/>
    </source>
</evidence>
<dbReference type="AlphaFoldDB" id="A0A2G5I429"/>
<sequence length="364" mass="39192">MAAMPTGSPFMPPVAEHEAQTTGLPSPPLSSPATARRSPSWQASALGSDAGSSRSSSVSLGFSDASMISAPLDDCIDYTFELGDLQAHFEGTQDLAGSMINTGFDHMAPLSPNSIPGMTASIPSSPSLSMASDLYNQPFPYDTNSVSGLEALMDIDSMQVMDAHHDQDGTYDCLKVANHCLQRLSWNASQRCVRANPCGPQPVPVPCTQVVAENKHCLAILDRVLDCAPATHQDIFVIITLALMKIVEAYQSAVHDNMAVGPAEIDGFLPAHDPSYYCVTLTEPPPPLQSIMGELHRVQSMVRRLSERLDTLNALYNVAAHDQSLFGPSGRPPMSPATFDALHRDLRRYLDAASFRTIQLLNAL</sequence>
<evidence type="ECO:0000256" key="4">
    <source>
        <dbReference type="ARBA" id="ARBA00023163"/>
    </source>
</evidence>
<evidence type="ECO:0000256" key="5">
    <source>
        <dbReference type="ARBA" id="ARBA00023242"/>
    </source>
</evidence>
<name>A0A2G5I429_CERBT</name>
<dbReference type="GO" id="GO:0005634">
    <property type="term" value="C:nucleus"/>
    <property type="evidence" value="ECO:0007669"/>
    <property type="project" value="InterPro"/>
</dbReference>
<keyword evidence="5" id="KW-0539">Nucleus</keyword>
<dbReference type="GO" id="GO:0045122">
    <property type="term" value="P:aflatoxin biosynthetic process"/>
    <property type="evidence" value="ECO:0007669"/>
    <property type="project" value="InterPro"/>
</dbReference>
<dbReference type="Proteomes" id="UP000230605">
    <property type="component" value="Chromosome 3"/>
</dbReference>
<feature type="region of interest" description="Disordered" evidence="6">
    <location>
        <begin position="1"/>
        <end position="54"/>
    </location>
</feature>